<gene>
    <name evidence="3" type="ORF">SAMN02746065_10528</name>
</gene>
<evidence type="ECO:0008006" key="5">
    <source>
        <dbReference type="Google" id="ProtNLM"/>
    </source>
</evidence>
<feature type="region of interest" description="Disordered" evidence="1">
    <location>
        <begin position="521"/>
        <end position="555"/>
    </location>
</feature>
<feature type="transmembrane region" description="Helical" evidence="2">
    <location>
        <begin position="134"/>
        <end position="158"/>
    </location>
</feature>
<proteinExistence type="predicted"/>
<feature type="transmembrane region" description="Helical" evidence="2">
    <location>
        <begin position="219"/>
        <end position="249"/>
    </location>
</feature>
<name>A0A1W2AFK8_9BACT</name>
<protein>
    <recommendedName>
        <fullName evidence="5">DUF2868 domain-containing protein</fullName>
    </recommendedName>
</protein>
<dbReference type="STRING" id="1121400.SAMN02746065_10528"/>
<feature type="transmembrane region" description="Helical" evidence="2">
    <location>
        <begin position="106"/>
        <end position="128"/>
    </location>
</feature>
<keyword evidence="4" id="KW-1185">Reference proteome</keyword>
<evidence type="ECO:0000313" key="3">
    <source>
        <dbReference type="EMBL" id="SMC59241.1"/>
    </source>
</evidence>
<keyword evidence="2" id="KW-1133">Transmembrane helix</keyword>
<keyword evidence="2" id="KW-0472">Membrane</keyword>
<evidence type="ECO:0000313" key="4">
    <source>
        <dbReference type="Proteomes" id="UP000192418"/>
    </source>
</evidence>
<feature type="compositionally biased region" description="Basic and acidic residues" evidence="1">
    <location>
        <begin position="521"/>
        <end position="534"/>
    </location>
</feature>
<dbReference type="Pfam" id="PF11067">
    <property type="entry name" value="DUF2868"/>
    <property type="match status" value="2"/>
</dbReference>
<evidence type="ECO:0000256" key="2">
    <source>
        <dbReference type="SAM" id="Phobius"/>
    </source>
</evidence>
<feature type="transmembrane region" description="Helical" evidence="2">
    <location>
        <begin position="316"/>
        <end position="335"/>
    </location>
</feature>
<accession>A0A1W2AFK8</accession>
<dbReference type="AlphaFoldDB" id="A0A1W2AFK8"/>
<dbReference type="OrthoDB" id="5417513at2"/>
<feature type="compositionally biased region" description="Basic and acidic residues" evidence="1">
    <location>
        <begin position="382"/>
        <end position="409"/>
    </location>
</feature>
<keyword evidence="2" id="KW-0812">Transmembrane</keyword>
<dbReference type="InterPro" id="IPR021296">
    <property type="entry name" value="DUF2868"/>
</dbReference>
<dbReference type="EMBL" id="FWXY01000005">
    <property type="protein sequence ID" value="SMC59241.1"/>
    <property type="molecule type" value="Genomic_DNA"/>
</dbReference>
<sequence length="641" mass="71611">MKNIENKKNAMKWTLSDIVDLEYFLEQDRETKEETRLKKRDRELYLNAIQPHVKTLVARDAKNIKGDKLEREVIFKWLELRRNAEQQQDVLLPGALYGETSTLATWFFLCAGLFLGIIVVASFFSYAGARPLNISYYLTLTLLGQLILLGVGMVGLAFKGMAGTSSPMPLLQRLLALCVDKTVKFFKQKSRAHLRGDHRDAMASALGLVRAKHQIYGSLFFWPLFILAQIFALGFNVGVIGMTLARVFFSDTAFGWQSTLQVGPELVHKMVSVVALPWSWLFPQGVACPTLEQIAGSRMILKDGIYHLTTGDLISWWPFLCFCVFFYGLLPRLGLAGVGLWMKNRCLGAFAFNHAACQRLLGRMTTPVVSIDASLSPLSPHPEGEEKIDISDCGGVDERKNSDVQTDVKEQEELRKNLEADISDKPPVDIFPVPDKKNEPAVSMHPELPFPSPGDPLLSSRRALVLVSDDLEEMLAGEELGDRVLMQCGVTLAVQMPVGMDIHKELGQIQSICRGSHMSLKEKTEQRPGNEIKQEIPTQPSNPDMGPKNCHTQSTNSTTGAISSIVWMHEAWQPPIKETLSFLRELRRVAGDNMDIIVTLVGKPSADTLFTPPSAMDLSVWQKKLDALGDPWLRMESMEKK</sequence>
<organism evidence="3 4">
    <name type="scientific">Desulfocicer vacuolatum DSM 3385</name>
    <dbReference type="NCBI Taxonomy" id="1121400"/>
    <lineage>
        <taxon>Bacteria</taxon>
        <taxon>Pseudomonadati</taxon>
        <taxon>Thermodesulfobacteriota</taxon>
        <taxon>Desulfobacteria</taxon>
        <taxon>Desulfobacterales</taxon>
        <taxon>Desulfobacteraceae</taxon>
        <taxon>Desulfocicer</taxon>
    </lineage>
</organism>
<feature type="region of interest" description="Disordered" evidence="1">
    <location>
        <begin position="375"/>
        <end position="409"/>
    </location>
</feature>
<reference evidence="3 4" key="1">
    <citation type="submission" date="2017-04" db="EMBL/GenBank/DDBJ databases">
        <authorList>
            <person name="Afonso C.L."/>
            <person name="Miller P.J."/>
            <person name="Scott M.A."/>
            <person name="Spackman E."/>
            <person name="Goraichik I."/>
            <person name="Dimitrov K.M."/>
            <person name="Suarez D.L."/>
            <person name="Swayne D.E."/>
        </authorList>
    </citation>
    <scope>NUCLEOTIDE SEQUENCE [LARGE SCALE GENOMIC DNA]</scope>
    <source>
        <strain evidence="3 4">DSM 3385</strain>
    </source>
</reference>
<dbReference type="Proteomes" id="UP000192418">
    <property type="component" value="Unassembled WGS sequence"/>
</dbReference>
<evidence type="ECO:0000256" key="1">
    <source>
        <dbReference type="SAM" id="MobiDB-lite"/>
    </source>
</evidence>